<keyword evidence="1" id="KW-0732">Signal</keyword>
<keyword evidence="3" id="KW-1185">Reference proteome</keyword>
<dbReference type="AlphaFoldDB" id="A0A1L3J7S3"/>
<evidence type="ECO:0000256" key="1">
    <source>
        <dbReference type="SAM" id="SignalP"/>
    </source>
</evidence>
<protein>
    <submittedName>
        <fullName evidence="2">Uncharacterized protein</fullName>
    </submittedName>
</protein>
<dbReference type="EMBL" id="CP018153">
    <property type="protein sequence ID" value="APG61144.1"/>
    <property type="molecule type" value="Genomic_DNA"/>
</dbReference>
<proteinExistence type="predicted"/>
<dbReference type="RefSeq" id="WP_072553836.1">
    <property type="nucleotide sequence ID" value="NZ_CP018153.1"/>
</dbReference>
<dbReference type="STRING" id="1913577.LPB144_12360"/>
<evidence type="ECO:0000313" key="3">
    <source>
        <dbReference type="Proteomes" id="UP000182510"/>
    </source>
</evidence>
<evidence type="ECO:0000313" key="2">
    <source>
        <dbReference type="EMBL" id="APG61144.1"/>
    </source>
</evidence>
<gene>
    <name evidence="2" type="ORF">LPB144_12360</name>
</gene>
<dbReference type="OrthoDB" id="1448832at2"/>
<sequence length="183" mass="21153">MPRLKSLRILLSALAVGLMLTSCFKDVDFSQSQNIALKPDIETGLLYYQLNENDFLDSQTNNFTPVIRDTVDLEFLDDDYIQDGLMYAEFRFRHENTFDNRIKSKIRFLNKNGRTEFEVLYEIPAGSYEFPGVIDTILVMEGENIEKVRRSFPMAVELEMIDGGEKIKGELGFSSKALFKFEF</sequence>
<dbReference type="KEGG" id="grl:LPB144_12360"/>
<organism evidence="2 3">
    <name type="scientific">Christiangramia salexigens</name>
    <dbReference type="NCBI Taxonomy" id="1913577"/>
    <lineage>
        <taxon>Bacteria</taxon>
        <taxon>Pseudomonadati</taxon>
        <taxon>Bacteroidota</taxon>
        <taxon>Flavobacteriia</taxon>
        <taxon>Flavobacteriales</taxon>
        <taxon>Flavobacteriaceae</taxon>
        <taxon>Christiangramia</taxon>
    </lineage>
</organism>
<name>A0A1L3J7S3_9FLAO</name>
<feature type="chain" id="PRO_5013267437" evidence="1">
    <location>
        <begin position="26"/>
        <end position="183"/>
    </location>
</feature>
<reference evidence="2 3" key="1">
    <citation type="submission" date="2016-11" db="EMBL/GenBank/DDBJ databases">
        <title>Gramella sp. LPB0144 isolated from marine environment.</title>
        <authorList>
            <person name="Kim E."/>
            <person name="Yi H."/>
        </authorList>
    </citation>
    <scope>NUCLEOTIDE SEQUENCE [LARGE SCALE GENOMIC DNA]</scope>
    <source>
        <strain evidence="2 3">LPB0144</strain>
    </source>
</reference>
<feature type="signal peptide" evidence="1">
    <location>
        <begin position="1"/>
        <end position="25"/>
    </location>
</feature>
<accession>A0A1L3J7S3</accession>
<dbReference type="PROSITE" id="PS51257">
    <property type="entry name" value="PROKAR_LIPOPROTEIN"/>
    <property type="match status" value="1"/>
</dbReference>
<dbReference type="Proteomes" id="UP000182510">
    <property type="component" value="Chromosome"/>
</dbReference>